<protein>
    <submittedName>
        <fullName evidence="2">MarR family transcriptional regulator</fullName>
    </submittedName>
</protein>
<dbReference type="GO" id="GO:0003700">
    <property type="term" value="F:DNA-binding transcription factor activity"/>
    <property type="evidence" value="ECO:0007669"/>
    <property type="project" value="InterPro"/>
</dbReference>
<accession>A0A6H9WLX5</accession>
<evidence type="ECO:0000259" key="1">
    <source>
        <dbReference type="PROSITE" id="PS50995"/>
    </source>
</evidence>
<proteinExistence type="predicted"/>
<dbReference type="PANTHER" id="PTHR33164:SF95">
    <property type="entry name" value="TRANSCRIPTIONAL REGULATOR"/>
    <property type="match status" value="1"/>
</dbReference>
<organism evidence="2 3">
    <name type="scientific">Pseudoclavibacter endophyticus</name>
    <dbReference type="NCBI Taxonomy" id="1778590"/>
    <lineage>
        <taxon>Bacteria</taxon>
        <taxon>Bacillati</taxon>
        <taxon>Actinomycetota</taxon>
        <taxon>Actinomycetes</taxon>
        <taxon>Micrococcales</taxon>
        <taxon>Microbacteriaceae</taxon>
        <taxon>Pseudoclavibacter</taxon>
    </lineage>
</organism>
<dbReference type="RefSeq" id="WP_158030078.1">
    <property type="nucleotide sequence ID" value="NZ_BMHG01000002.1"/>
</dbReference>
<gene>
    <name evidence="2" type="ORF">F8O04_14405</name>
</gene>
<dbReference type="InterPro" id="IPR036388">
    <property type="entry name" value="WH-like_DNA-bd_sf"/>
</dbReference>
<dbReference type="InterPro" id="IPR039422">
    <property type="entry name" value="MarR/SlyA-like"/>
</dbReference>
<dbReference type="AlphaFoldDB" id="A0A6H9WLX5"/>
<dbReference type="InterPro" id="IPR000835">
    <property type="entry name" value="HTH_MarR-typ"/>
</dbReference>
<keyword evidence="3" id="KW-1185">Reference proteome</keyword>
<dbReference type="Proteomes" id="UP000431744">
    <property type="component" value="Unassembled WGS sequence"/>
</dbReference>
<dbReference type="InterPro" id="IPR036390">
    <property type="entry name" value="WH_DNA-bd_sf"/>
</dbReference>
<feature type="domain" description="HTH marR-type" evidence="1">
    <location>
        <begin position="7"/>
        <end position="136"/>
    </location>
</feature>
<dbReference type="GO" id="GO:0006950">
    <property type="term" value="P:response to stress"/>
    <property type="evidence" value="ECO:0007669"/>
    <property type="project" value="TreeGrafter"/>
</dbReference>
<dbReference type="PANTHER" id="PTHR33164">
    <property type="entry name" value="TRANSCRIPTIONAL REGULATOR, MARR FAMILY"/>
    <property type="match status" value="1"/>
</dbReference>
<dbReference type="Pfam" id="PF12802">
    <property type="entry name" value="MarR_2"/>
    <property type="match status" value="1"/>
</dbReference>
<dbReference type="EMBL" id="WBJY01000004">
    <property type="protein sequence ID" value="KAB1646912.1"/>
    <property type="molecule type" value="Genomic_DNA"/>
</dbReference>
<sequence>MVEAPYNVYVIKQLELVIRPRFIEICATADMTAPQYTALTVLRRRPGITSSELARRSFVRAQTMATTLEPLLDGGLIRREPDPTNARRKLLYITDDGVETIARLSGPINDLERMITDGFSPEERAQFCNLLRRSRSNLAAAQLPSSTDDGT</sequence>
<dbReference type="Gene3D" id="1.10.10.10">
    <property type="entry name" value="Winged helix-like DNA-binding domain superfamily/Winged helix DNA-binding domain"/>
    <property type="match status" value="1"/>
</dbReference>
<reference evidence="2 3" key="1">
    <citation type="submission" date="2019-09" db="EMBL/GenBank/DDBJ databases">
        <title>Phylogeny of genus Pseudoclavibacter and closely related genus.</title>
        <authorList>
            <person name="Li Y."/>
        </authorList>
    </citation>
    <scope>NUCLEOTIDE SEQUENCE [LARGE SCALE GENOMIC DNA]</scope>
    <source>
        <strain evidence="2 3">EGI 60007</strain>
    </source>
</reference>
<evidence type="ECO:0000313" key="2">
    <source>
        <dbReference type="EMBL" id="KAB1646912.1"/>
    </source>
</evidence>
<name>A0A6H9WLX5_9MICO</name>
<dbReference type="SUPFAM" id="SSF46785">
    <property type="entry name" value="Winged helix' DNA-binding domain"/>
    <property type="match status" value="1"/>
</dbReference>
<comment type="caution">
    <text evidence="2">The sequence shown here is derived from an EMBL/GenBank/DDBJ whole genome shotgun (WGS) entry which is preliminary data.</text>
</comment>
<dbReference type="PROSITE" id="PS50995">
    <property type="entry name" value="HTH_MARR_2"/>
    <property type="match status" value="1"/>
</dbReference>
<evidence type="ECO:0000313" key="3">
    <source>
        <dbReference type="Proteomes" id="UP000431744"/>
    </source>
</evidence>
<dbReference type="SMART" id="SM00347">
    <property type="entry name" value="HTH_MARR"/>
    <property type="match status" value="1"/>
</dbReference>
<dbReference type="OrthoDB" id="9155413at2"/>